<dbReference type="UniPathway" id="UPA01057">
    <property type="reaction ID" value="UER00900"/>
</dbReference>
<sequence>MMLHAQHMPGQPGAPSLVFLHGFSGDCREWQPVGEQFHGCSRLYIDLPGHGGSTAIPVGGFADVIRLLRATLISYNILKFWLVGYSLGGRVAMMAACQGIPGLCGLVVEGGHPGLQNEQAGGHPGLQNEQARAERRLSDGRWAERFRREPLTEVFHDWYQQPVFASLTAQQRQALTALRSQNNGETLAAMLEATSLAAQPDLREALNALAFPFYYLCGERDSKFRALAQEVAATCHVIRNAGHNAHRENPAGVVDSLAQILRL</sequence>
<evidence type="ECO:0000256" key="3">
    <source>
        <dbReference type="HAMAP-Rule" id="MF_01660"/>
    </source>
</evidence>
<dbReference type="Gene3D" id="3.40.50.1820">
    <property type="entry name" value="alpha/beta hydrolase"/>
    <property type="match status" value="1"/>
</dbReference>
<dbReference type="InterPro" id="IPR000073">
    <property type="entry name" value="AB_hydrolase_1"/>
</dbReference>
<feature type="domain" description="AB hydrolase-1" evidence="4">
    <location>
        <begin position="17"/>
        <end position="255"/>
    </location>
</feature>
<comment type="pathway">
    <text evidence="3">Quinol/quinone metabolism; 1,4-dihydroxy-2-naphthoate biosynthesis; 1,4-dihydroxy-2-naphthoate from chorismate: step 3/7.</text>
</comment>
<dbReference type="GO" id="GO:0009234">
    <property type="term" value="P:menaquinone biosynthetic process"/>
    <property type="evidence" value="ECO:0007669"/>
    <property type="project" value="UniProtKB-UniRule"/>
</dbReference>
<proteinExistence type="inferred from homology"/>
<dbReference type="PANTHER" id="PTHR42916:SF1">
    <property type="entry name" value="PROTEIN PHYLLO, CHLOROPLASTIC"/>
    <property type="match status" value="1"/>
</dbReference>
<dbReference type="SUPFAM" id="SSF53474">
    <property type="entry name" value="alpha/beta-Hydrolases"/>
    <property type="match status" value="1"/>
</dbReference>
<accession>A0A6C8H0D3</accession>
<dbReference type="InterPro" id="IPR022485">
    <property type="entry name" value="SHCHC_synthase_MenH"/>
</dbReference>
<reference evidence="5 6" key="1">
    <citation type="journal article" date="2011" name="BMC Genomics">
        <title>Genome sequencing reveals diversification of virulence factor content and possible host adaptation in distinct subpopulations of Salmonella enterica.</title>
        <authorList>
            <person name="den Bakker H.C."/>
            <person name="Moreno Switt A.I."/>
            <person name="Govoni G."/>
            <person name="Cummings C.A."/>
            <person name="Ranieri M.L."/>
            <person name="Degoricija L."/>
            <person name="Hoelzer K."/>
            <person name="Rodriguez-Rivera L.D."/>
            <person name="Brown S."/>
            <person name="Bolchacova E."/>
            <person name="Furtado M.R."/>
            <person name="Wiedmann M."/>
        </authorList>
    </citation>
    <scope>NUCLEOTIDE SEQUENCE [LARGE SCALE GENOMIC DNA]</scope>
    <source>
        <strain evidence="5 6">R8-3404</strain>
    </source>
</reference>
<dbReference type="HAMAP" id="MF_01660">
    <property type="entry name" value="MenH"/>
    <property type="match status" value="1"/>
</dbReference>
<comment type="caution">
    <text evidence="5">The sequence shown here is derived from an EMBL/GenBank/DDBJ whole genome shotgun (WGS) entry which is preliminary data.</text>
</comment>
<name>A0A6C8H0D3_SALET</name>
<evidence type="ECO:0000313" key="5">
    <source>
        <dbReference type="EMBL" id="EHC89959.1"/>
    </source>
</evidence>
<dbReference type="AlphaFoldDB" id="A0A6C8H0D3"/>
<dbReference type="Proteomes" id="UP000003915">
    <property type="component" value="Unassembled WGS sequence"/>
</dbReference>
<keyword evidence="1 3" id="KW-0474">Menaquinone biosynthesis</keyword>
<dbReference type="EC" id="4.2.99.20" evidence="3"/>
<dbReference type="PANTHER" id="PTHR42916">
    <property type="entry name" value="2-SUCCINYL-5-ENOLPYRUVYL-6-HYDROXY-3-CYCLOHEXENE-1-CARBOXYLATE SYNTHASE"/>
    <property type="match status" value="1"/>
</dbReference>
<dbReference type="Pfam" id="PF12697">
    <property type="entry name" value="Abhydrolase_6"/>
    <property type="match status" value="1"/>
</dbReference>
<dbReference type="GO" id="GO:0070205">
    <property type="term" value="F:2-succinyl-6-hydroxy-2,4-cyclohexadiene-1-carboxylate synthase activity"/>
    <property type="evidence" value="ECO:0007669"/>
    <property type="project" value="UniProtKB-UniRule"/>
</dbReference>
<comment type="pathway">
    <text evidence="3">Quinol/quinone metabolism; menaquinone biosynthesis.</text>
</comment>
<evidence type="ECO:0000256" key="2">
    <source>
        <dbReference type="ARBA" id="ARBA00023239"/>
    </source>
</evidence>
<comment type="catalytic activity">
    <reaction evidence="3">
        <text>5-enolpyruvoyl-6-hydroxy-2-succinyl-cyclohex-3-ene-1-carboxylate = (1R,6R)-6-hydroxy-2-succinyl-cyclohexa-2,4-diene-1-carboxylate + pyruvate</text>
        <dbReference type="Rhea" id="RHEA:25597"/>
        <dbReference type="ChEBI" id="CHEBI:15361"/>
        <dbReference type="ChEBI" id="CHEBI:58689"/>
        <dbReference type="ChEBI" id="CHEBI:58818"/>
        <dbReference type="EC" id="4.2.99.20"/>
    </reaction>
</comment>
<evidence type="ECO:0000259" key="4">
    <source>
        <dbReference type="Pfam" id="PF12697"/>
    </source>
</evidence>
<keyword evidence="2 3" id="KW-0456">Lyase</keyword>
<evidence type="ECO:0000313" key="6">
    <source>
        <dbReference type="Proteomes" id="UP000003915"/>
    </source>
</evidence>
<dbReference type="EMBL" id="AFCV01000859">
    <property type="protein sequence ID" value="EHC89959.1"/>
    <property type="molecule type" value="Genomic_DNA"/>
</dbReference>
<comment type="subunit">
    <text evidence="3">Monomer.</text>
</comment>
<comment type="similarity">
    <text evidence="3">Belongs to the AB hydrolase superfamily. MenH family.</text>
</comment>
<dbReference type="UniPathway" id="UPA00079"/>
<organism evidence="5 6">
    <name type="scientific">Salmonella enterica subsp. enterica serovar Uganda str. R8-3404</name>
    <dbReference type="NCBI Taxonomy" id="913083"/>
    <lineage>
        <taxon>Bacteria</taxon>
        <taxon>Pseudomonadati</taxon>
        <taxon>Pseudomonadota</taxon>
        <taxon>Gammaproteobacteria</taxon>
        <taxon>Enterobacterales</taxon>
        <taxon>Enterobacteriaceae</taxon>
        <taxon>Salmonella</taxon>
    </lineage>
</organism>
<comment type="function">
    <text evidence="3">Catalyzes a proton abstraction reaction that results in 2,5-elimination of pyruvate from 2-succinyl-5-enolpyruvyl-6-hydroxy-3-cyclohexene-1-carboxylate (SEPHCHC) and the formation of 2-succinyl-6-hydroxy-2,4-cyclohexadiene-1-carboxylate (SHCHC).</text>
</comment>
<protein>
    <recommendedName>
        <fullName evidence="3">2-succinyl-6-hydroxy-2,4-cyclohexadiene-1-carboxylate synthase</fullName>
        <shortName evidence="3">SHCHC synthase</shortName>
        <ecNumber evidence="3">4.2.99.20</ecNumber>
    </recommendedName>
</protein>
<gene>
    <name evidence="3" type="primary">menH</name>
    <name evidence="5" type="ORF">LTSEUGA_3393</name>
</gene>
<dbReference type="InterPro" id="IPR029058">
    <property type="entry name" value="AB_hydrolase_fold"/>
</dbReference>
<evidence type="ECO:0000256" key="1">
    <source>
        <dbReference type="ARBA" id="ARBA00022428"/>
    </source>
</evidence>